<dbReference type="GO" id="GO:0003676">
    <property type="term" value="F:nucleic acid binding"/>
    <property type="evidence" value="ECO:0007669"/>
    <property type="project" value="InterPro"/>
</dbReference>
<dbReference type="InterPro" id="IPR036397">
    <property type="entry name" value="RNaseH_sf"/>
</dbReference>
<evidence type="ECO:0000313" key="2">
    <source>
        <dbReference type="EMBL" id="CAF3896006.1"/>
    </source>
</evidence>
<dbReference type="Proteomes" id="UP000663882">
    <property type="component" value="Unassembled WGS sequence"/>
</dbReference>
<organism evidence="1 3">
    <name type="scientific">Rotaria sordida</name>
    <dbReference type="NCBI Taxonomy" id="392033"/>
    <lineage>
        <taxon>Eukaryota</taxon>
        <taxon>Metazoa</taxon>
        <taxon>Spiralia</taxon>
        <taxon>Gnathifera</taxon>
        <taxon>Rotifera</taxon>
        <taxon>Eurotatoria</taxon>
        <taxon>Bdelloidea</taxon>
        <taxon>Philodinida</taxon>
        <taxon>Philodinidae</taxon>
        <taxon>Rotaria</taxon>
    </lineage>
</organism>
<name>A0A815BKU4_9BILA</name>
<accession>A0A815BKU4</accession>
<evidence type="ECO:0000313" key="1">
    <source>
        <dbReference type="EMBL" id="CAF1274970.1"/>
    </source>
</evidence>
<comment type="caution">
    <text evidence="1">The sequence shown here is derived from an EMBL/GenBank/DDBJ whole genome shotgun (WGS) entry which is preliminary data.</text>
</comment>
<protein>
    <submittedName>
        <fullName evidence="1">Uncharacterized protein</fullName>
    </submittedName>
</protein>
<dbReference type="EMBL" id="CAJOBD010002623">
    <property type="protein sequence ID" value="CAF3896006.1"/>
    <property type="molecule type" value="Genomic_DNA"/>
</dbReference>
<gene>
    <name evidence="2" type="ORF">JBS370_LOCUS20618</name>
    <name evidence="1" type="ORF">RFH988_LOCUS28390</name>
</gene>
<sequence>MIECFNATFVPQITKLQDRENNNWDEFLLPIIFAYNTVVHATTDYSQFQLQFGHEPCLSIDEPSTPFLFNKPQDYYEQMKKNLSIIQRQARDYIINREQQYKNNYDKQRQDPHYEINDLLLLRIFSRSMSDKFVPFHLRDTHNPPPYLDHSQQQSWIHAGKKAKINHQRQQKYPPFIVSSSISEIKHVNKYTTIETMAILLDHIKDCEAFTIDAESEKFNYELALVHVQTNTSSNTINCYVNRIGTFTIS</sequence>
<evidence type="ECO:0000313" key="3">
    <source>
        <dbReference type="Proteomes" id="UP000663882"/>
    </source>
</evidence>
<proteinExistence type="predicted"/>
<dbReference type="EMBL" id="CAJNOO010002516">
    <property type="protein sequence ID" value="CAF1274970.1"/>
    <property type="molecule type" value="Genomic_DNA"/>
</dbReference>
<dbReference type="Gene3D" id="3.30.420.10">
    <property type="entry name" value="Ribonuclease H-like superfamily/Ribonuclease H"/>
    <property type="match status" value="1"/>
</dbReference>
<reference evidence="1" key="1">
    <citation type="submission" date="2021-02" db="EMBL/GenBank/DDBJ databases">
        <authorList>
            <person name="Nowell W R."/>
        </authorList>
    </citation>
    <scope>NUCLEOTIDE SEQUENCE</scope>
</reference>
<dbReference type="Proteomes" id="UP000663836">
    <property type="component" value="Unassembled WGS sequence"/>
</dbReference>
<dbReference type="AlphaFoldDB" id="A0A815BKU4"/>
<dbReference type="OrthoDB" id="425619at2759"/>